<dbReference type="EMBL" id="CP002656">
    <property type="protein sequence ID" value="AEB95677.1"/>
    <property type="molecule type" value="Genomic_DNA"/>
</dbReference>
<feature type="transmembrane region" description="Helical" evidence="1">
    <location>
        <begin position="57"/>
        <end position="77"/>
    </location>
</feature>
<keyword evidence="1" id="KW-0472">Membrane</keyword>
<feature type="transmembrane region" description="Helical" evidence="1">
    <location>
        <begin position="142"/>
        <end position="161"/>
    </location>
</feature>
<organism evidence="2 3">
    <name type="scientific">Metallosphaera cuprina (strain Ar-4)</name>
    <dbReference type="NCBI Taxonomy" id="1006006"/>
    <lineage>
        <taxon>Archaea</taxon>
        <taxon>Thermoproteota</taxon>
        <taxon>Thermoprotei</taxon>
        <taxon>Sulfolobales</taxon>
        <taxon>Sulfolobaceae</taxon>
        <taxon>Metallosphaera</taxon>
    </lineage>
</organism>
<reference evidence="2 3" key="1">
    <citation type="journal article" date="2011" name="J. Bacteriol.">
        <title>Complete genome sequence of Metallosphaera cuprina, a metal sulfide-oxidizing archaeon from a hot spring.</title>
        <authorList>
            <person name="Liu L.J."/>
            <person name="You X.Y."/>
            <person name="Zheng H."/>
            <person name="Wang S."/>
            <person name="Jiang C.Y."/>
            <person name="Liu S.J."/>
        </authorList>
    </citation>
    <scope>NUCLEOTIDE SEQUENCE [LARGE SCALE GENOMIC DNA]</scope>
    <source>
        <strain evidence="2 3">Ar-4</strain>
    </source>
</reference>
<evidence type="ECO:0000313" key="3">
    <source>
        <dbReference type="Proteomes" id="UP000007812"/>
    </source>
</evidence>
<name>F4FZI7_METCR</name>
<dbReference type="PATRIC" id="fig|1006006.8.peg.1570"/>
<evidence type="ECO:0008006" key="4">
    <source>
        <dbReference type="Google" id="ProtNLM"/>
    </source>
</evidence>
<dbReference type="GO" id="GO:0140359">
    <property type="term" value="F:ABC-type transporter activity"/>
    <property type="evidence" value="ECO:0007669"/>
    <property type="project" value="InterPro"/>
</dbReference>
<gene>
    <name evidence="2" type="ordered locus">Mcup_1574</name>
</gene>
<evidence type="ECO:0000313" key="2">
    <source>
        <dbReference type="EMBL" id="AEB95677.1"/>
    </source>
</evidence>
<dbReference type="GeneID" id="10493763"/>
<dbReference type="PANTHER" id="PTHR37305">
    <property type="entry name" value="INTEGRAL MEMBRANE PROTEIN-RELATED"/>
    <property type="match status" value="1"/>
</dbReference>
<dbReference type="HOGENOM" id="CLU_1006930_0_0_2"/>
<sequence length="279" mass="30294">MMLDLILYELRRSVARKKVISLITITVLFEVGTYVALSQIRSPRIEQLISPIQPLLWIAGVLLPQSLLLHFIAISIASGSMSEEYEQGTVDFFLTKSITRLKFGLSKLIGGYILVISIYLLMVLLAVTLSELLFGVQTDLSYLPSLVGSVIFSSLTFFGVAFMAGELLRRSSLAFLVSSSVLIGSILIGAVLIFVARLTNDPIFNSIAIALPSWGATELPFLYASSIPNASLIVQALEIFPAIPGTEADAIVLTLGYAGVAFILSFMSLLSRDIPKRIS</sequence>
<feature type="transmembrane region" description="Helical" evidence="1">
    <location>
        <begin position="250"/>
        <end position="270"/>
    </location>
</feature>
<dbReference type="KEGG" id="mcn:Mcup_1574"/>
<feature type="transmembrane region" description="Helical" evidence="1">
    <location>
        <begin position="173"/>
        <end position="196"/>
    </location>
</feature>
<dbReference type="PANTHER" id="PTHR37305:SF1">
    <property type="entry name" value="MEMBRANE PROTEIN"/>
    <property type="match status" value="1"/>
</dbReference>
<dbReference type="GO" id="GO:0005886">
    <property type="term" value="C:plasma membrane"/>
    <property type="evidence" value="ECO:0007669"/>
    <property type="project" value="UniProtKB-SubCell"/>
</dbReference>
<keyword evidence="1" id="KW-0812">Transmembrane</keyword>
<protein>
    <recommendedName>
        <fullName evidence="4">Bacitracin ABC transporter permease</fullName>
    </recommendedName>
</protein>
<dbReference type="Pfam" id="PF12679">
    <property type="entry name" value="ABC2_membrane_2"/>
    <property type="match status" value="1"/>
</dbReference>
<dbReference type="STRING" id="1006006.Mcup_1574"/>
<dbReference type="Proteomes" id="UP000007812">
    <property type="component" value="Chromosome"/>
</dbReference>
<feature type="transmembrane region" description="Helical" evidence="1">
    <location>
        <begin position="20"/>
        <end position="37"/>
    </location>
</feature>
<evidence type="ECO:0000256" key="1">
    <source>
        <dbReference type="SAM" id="Phobius"/>
    </source>
</evidence>
<dbReference type="AlphaFoldDB" id="F4FZI7"/>
<feature type="transmembrane region" description="Helical" evidence="1">
    <location>
        <begin position="109"/>
        <end position="130"/>
    </location>
</feature>
<accession>F4FZI7</accession>
<keyword evidence="1" id="KW-1133">Transmembrane helix</keyword>
<keyword evidence="3" id="KW-1185">Reference proteome</keyword>
<dbReference type="eggNOG" id="arCOG02441">
    <property type="taxonomic scope" value="Archaea"/>
</dbReference>
<dbReference type="RefSeq" id="WP_013738175.1">
    <property type="nucleotide sequence ID" value="NC_015435.1"/>
</dbReference>
<proteinExistence type="predicted"/>